<dbReference type="CDD" id="cd10797">
    <property type="entry name" value="GH57N_APU_like_1"/>
    <property type="match status" value="1"/>
</dbReference>
<keyword evidence="5" id="KW-1185">Reference proteome</keyword>
<comment type="similarity">
    <text evidence="1">Belongs to the glycosyl hydrolase 57 family.</text>
</comment>
<evidence type="ECO:0000313" key="5">
    <source>
        <dbReference type="Proteomes" id="UP000264002"/>
    </source>
</evidence>
<protein>
    <submittedName>
        <fullName evidence="4">DUF3536 domain-containing protein</fullName>
    </submittedName>
</protein>
<name>A0A372MEL3_9SPIR</name>
<dbReference type="Gene3D" id="3.20.110.20">
    <property type="match status" value="1"/>
</dbReference>
<dbReference type="AlphaFoldDB" id="A0A372MEL3"/>
<dbReference type="Pfam" id="PF12055">
    <property type="entry name" value="DUF3536"/>
    <property type="match status" value="1"/>
</dbReference>
<organism evidence="4 5">
    <name type="scientific">Sphaerochaeta halotolerans</name>
    <dbReference type="NCBI Taxonomy" id="2293840"/>
    <lineage>
        <taxon>Bacteria</taxon>
        <taxon>Pseudomonadati</taxon>
        <taxon>Spirochaetota</taxon>
        <taxon>Spirochaetia</taxon>
        <taxon>Spirochaetales</taxon>
        <taxon>Sphaerochaetaceae</taxon>
        <taxon>Sphaerochaeta</taxon>
    </lineage>
</organism>
<keyword evidence="2" id="KW-0119">Carbohydrate metabolism</keyword>
<dbReference type="GO" id="GO:0005975">
    <property type="term" value="P:carbohydrate metabolic process"/>
    <property type="evidence" value="ECO:0007669"/>
    <property type="project" value="InterPro"/>
</dbReference>
<accession>A0A372MEL3</accession>
<evidence type="ECO:0000259" key="3">
    <source>
        <dbReference type="Pfam" id="PF03065"/>
    </source>
</evidence>
<feature type="domain" description="Glycoside hydrolase family 57 N-terminal" evidence="3">
    <location>
        <begin position="60"/>
        <end position="328"/>
    </location>
</feature>
<dbReference type="Pfam" id="PF03065">
    <property type="entry name" value="Glyco_hydro_57"/>
    <property type="match status" value="1"/>
</dbReference>
<dbReference type="InterPro" id="IPR021923">
    <property type="entry name" value="DUF3536"/>
</dbReference>
<dbReference type="GO" id="GO:0003824">
    <property type="term" value="F:catalytic activity"/>
    <property type="evidence" value="ECO:0007669"/>
    <property type="project" value="InterPro"/>
</dbReference>
<dbReference type="PANTHER" id="PTHR36306:SF3">
    <property type="entry name" value="GLYCOSIDE HYDROLASE FAMILY 57"/>
    <property type="match status" value="1"/>
</dbReference>
<dbReference type="SUPFAM" id="SSF88713">
    <property type="entry name" value="Glycoside hydrolase/deacetylase"/>
    <property type="match status" value="1"/>
</dbReference>
<dbReference type="InterPro" id="IPR011330">
    <property type="entry name" value="Glyco_hydro/deAcase_b/a-brl"/>
</dbReference>
<dbReference type="InterPro" id="IPR004300">
    <property type="entry name" value="Glyco_hydro_57_N"/>
</dbReference>
<comment type="caution">
    <text evidence="4">The sequence shown here is derived from an EMBL/GenBank/DDBJ whole genome shotgun (WGS) entry which is preliminary data.</text>
</comment>
<evidence type="ECO:0000256" key="1">
    <source>
        <dbReference type="ARBA" id="ARBA00006821"/>
    </source>
</evidence>
<dbReference type="EMBL" id="QUWK01000017">
    <property type="protein sequence ID" value="RFU93828.1"/>
    <property type="molecule type" value="Genomic_DNA"/>
</dbReference>
<reference evidence="4 5" key="2">
    <citation type="submission" date="2018-09" db="EMBL/GenBank/DDBJ databases">
        <title>Genome of Sphaerochaeta halotolerans strain 4-11.</title>
        <authorList>
            <person name="Nazina T.N."/>
            <person name="Sokolova D.S."/>
        </authorList>
    </citation>
    <scope>NUCLEOTIDE SEQUENCE [LARGE SCALE GENOMIC DNA]</scope>
    <source>
        <strain evidence="4 5">4-11</strain>
    </source>
</reference>
<gene>
    <name evidence="4" type="ORF">DYP60_12660</name>
</gene>
<dbReference type="Proteomes" id="UP000264002">
    <property type="component" value="Unassembled WGS sequence"/>
</dbReference>
<dbReference type="InterPro" id="IPR052046">
    <property type="entry name" value="GH57_Enzymes"/>
</dbReference>
<evidence type="ECO:0000313" key="4">
    <source>
        <dbReference type="EMBL" id="RFU93828.1"/>
    </source>
</evidence>
<proteinExistence type="inferred from homology"/>
<reference evidence="5" key="1">
    <citation type="submission" date="2018-08" db="EMBL/GenBank/DDBJ databases">
        <authorList>
            <person name="Grouzdev D.S."/>
            <person name="Krutkina M.S."/>
        </authorList>
    </citation>
    <scope>NUCLEOTIDE SEQUENCE [LARGE SCALE GENOMIC DNA]</scope>
    <source>
        <strain evidence="5">4-11</strain>
    </source>
</reference>
<dbReference type="PANTHER" id="PTHR36306">
    <property type="entry name" value="ALPHA-AMYLASE-RELATED-RELATED"/>
    <property type="match status" value="1"/>
</dbReference>
<sequence>MVVRPLVSMVYCPSYMKTNKRDKTSLILHGHFYQPPRENPQTGLIGKQLTASPFPDWNERIHADCYKANSLSRYLSGVRRILSLTNNYAYLSFNFGPTLLSWMEKYHRNTYRLILEADKQSKERLGFGNAIAQAYNHTILPLCTEEDARVQIRWGLEDFAQRFSRKADGIWLPETAISPMVIDILAEEGVSYVILSPWQCRAIEDKEKGRIDLEGRGAPYDRPFLLQGSKGKTISAFFYNPQLAEGISFGHYLRDADSLYQRLVAIKQEDKPSLLHTATDGEIYGHHEPYGDMALSALIKKVEERDDFTFTNYATYLKDHPATELAYLHDGEEAKGTSWSCIHGVSRWYKDCGCHTGGEEGWNQKWRTPLRLAFDNLSKEIDAIFTNEVTKALGNAIDPKELLYQSSVVVSHLKDMDSFLSSYTNDAETKHTLAMLLEGQKYKHFSYTSCGWFFNDLAGLEPKQNIAYALMAVDLYNPFSKKDLLGQLLEDLDKAKANRKQDGSGKTLAKEILKNLPGEVEAALFFALNRRIARKQDYADTYGWFQLESYTEENEHADKLLVTNTETLAQFICTARDPNPKQATLEYIMEIHERGTDTVKTTKIGHNQIPLRMRDQLFDQIDRSVCTLDYEALRRLSKDVFHYATLAKNVPYLPMGSLYEELIGCSLSSIKSLFIYGSLDKWDEYKQDFALMLDFLKKYGKQPDIDLVASIFHTEMTNLGEKIQEDGLYERNIRFILEFLQIVRERGFQPDLTALQNAVYPYVSMQKQPKKGDILSINALAKELNFDVYIS</sequence>
<evidence type="ECO:0000256" key="2">
    <source>
        <dbReference type="ARBA" id="ARBA00023277"/>
    </source>
</evidence>